<dbReference type="RefSeq" id="WP_148370951.1">
    <property type="nucleotide sequence ID" value="NZ_VSKM01000021.1"/>
</dbReference>
<organism evidence="1 2">
    <name type="scientific">Bizionia saleffrena</name>
    <dbReference type="NCBI Taxonomy" id="291189"/>
    <lineage>
        <taxon>Bacteria</taxon>
        <taxon>Pseudomonadati</taxon>
        <taxon>Bacteroidota</taxon>
        <taxon>Flavobacteriia</taxon>
        <taxon>Flavobacteriales</taxon>
        <taxon>Flavobacteriaceae</taxon>
        <taxon>Bizionia</taxon>
    </lineage>
</organism>
<dbReference type="Proteomes" id="UP000323324">
    <property type="component" value="Unassembled WGS sequence"/>
</dbReference>
<gene>
    <name evidence="1" type="ORF">ES676_14005</name>
</gene>
<comment type="caution">
    <text evidence="1">The sequence shown here is derived from an EMBL/GenBank/DDBJ whole genome shotgun (WGS) entry which is preliminary data.</text>
</comment>
<proteinExistence type="predicted"/>
<protein>
    <submittedName>
        <fullName evidence="1">Uncharacterized protein</fullName>
    </submittedName>
</protein>
<evidence type="ECO:0000313" key="1">
    <source>
        <dbReference type="EMBL" id="TYB69462.1"/>
    </source>
</evidence>
<dbReference type="AlphaFoldDB" id="A0A8H2LCQ5"/>
<dbReference type="Gene3D" id="3.40.50.12780">
    <property type="entry name" value="N-terminal domain of ligase-like"/>
    <property type="match status" value="1"/>
</dbReference>
<name>A0A8H2LCQ5_9FLAO</name>
<reference evidence="1 2" key="1">
    <citation type="submission" date="2019-08" db="EMBL/GenBank/DDBJ databases">
        <title>Genomes of Antarctic Bizionia species.</title>
        <authorList>
            <person name="Bowman J.P."/>
        </authorList>
    </citation>
    <scope>NUCLEOTIDE SEQUENCE [LARGE SCALE GENOMIC DNA]</scope>
    <source>
        <strain evidence="1 2">HFD</strain>
    </source>
</reference>
<dbReference type="InterPro" id="IPR042099">
    <property type="entry name" value="ANL_N_sf"/>
</dbReference>
<sequence length="84" mass="9936">MISKIYQYSPIWTQNLACTIKGSIEKKSRMGGDFSKILKDLKKSEWYKKEEIEDIQIEELKKLVNYCYNNTPSYSELSNLFKTN</sequence>
<keyword evidence="2" id="KW-1185">Reference proteome</keyword>
<evidence type="ECO:0000313" key="2">
    <source>
        <dbReference type="Proteomes" id="UP000323324"/>
    </source>
</evidence>
<accession>A0A8H2LCQ5</accession>
<dbReference type="EMBL" id="VSKM01000021">
    <property type="protein sequence ID" value="TYB69462.1"/>
    <property type="molecule type" value="Genomic_DNA"/>
</dbReference>